<dbReference type="EMBL" id="CAJOBH010168961">
    <property type="protein sequence ID" value="CAF4904625.1"/>
    <property type="molecule type" value="Genomic_DNA"/>
</dbReference>
<evidence type="ECO:0000313" key="5">
    <source>
        <dbReference type="EMBL" id="CAF2124837.1"/>
    </source>
</evidence>
<dbReference type="Proteomes" id="UP000663842">
    <property type="component" value="Unassembled WGS sequence"/>
</dbReference>
<comment type="caution">
    <text evidence="5">The sequence shown here is derived from an EMBL/GenBank/DDBJ whole genome shotgun (WGS) entry which is preliminary data.</text>
</comment>
<dbReference type="EMBL" id="CAJNRG010003720">
    <property type="protein sequence ID" value="CAF2059866.1"/>
    <property type="molecule type" value="Genomic_DNA"/>
</dbReference>
<dbReference type="EMBL" id="CAJOBF010000366">
    <property type="protein sequence ID" value="CAF3805799.1"/>
    <property type="molecule type" value="Genomic_DNA"/>
</dbReference>
<organism evidence="5 10">
    <name type="scientific">Rotaria magnacalcarata</name>
    <dbReference type="NCBI Taxonomy" id="392030"/>
    <lineage>
        <taxon>Eukaryota</taxon>
        <taxon>Metazoa</taxon>
        <taxon>Spiralia</taxon>
        <taxon>Gnathifera</taxon>
        <taxon>Rotifera</taxon>
        <taxon>Eurotatoria</taxon>
        <taxon>Bdelloidea</taxon>
        <taxon>Philodinida</taxon>
        <taxon>Philodinidae</taxon>
        <taxon>Rotaria</taxon>
    </lineage>
</organism>
<proteinExistence type="predicted"/>
<evidence type="ECO:0000256" key="2">
    <source>
        <dbReference type="SAM" id="SignalP"/>
    </source>
</evidence>
<evidence type="ECO:0000313" key="11">
    <source>
        <dbReference type="Proteomes" id="UP000663866"/>
    </source>
</evidence>
<accession>A0A816VUY7</accession>
<evidence type="ECO:0000313" key="4">
    <source>
        <dbReference type="EMBL" id="CAF2059866.1"/>
    </source>
</evidence>
<name>A0A816VUY7_9BILA</name>
<dbReference type="EMBL" id="CAJNRE010017784">
    <property type="protein sequence ID" value="CAF2157332.1"/>
    <property type="molecule type" value="Genomic_DNA"/>
</dbReference>
<evidence type="ECO:0000256" key="1">
    <source>
        <dbReference type="ARBA" id="ARBA00022729"/>
    </source>
</evidence>
<dbReference type="EMBL" id="CAJNRF010010783">
    <property type="protein sequence ID" value="CAF2124837.1"/>
    <property type="molecule type" value="Genomic_DNA"/>
</dbReference>
<reference evidence="5" key="1">
    <citation type="submission" date="2021-02" db="EMBL/GenBank/DDBJ databases">
        <authorList>
            <person name="Nowell W R."/>
        </authorList>
    </citation>
    <scope>NUCLEOTIDE SEQUENCE</scope>
</reference>
<feature type="chain" id="PRO_5035610470" evidence="2">
    <location>
        <begin position="19"/>
        <end position="93"/>
    </location>
</feature>
<evidence type="ECO:0000313" key="6">
    <source>
        <dbReference type="EMBL" id="CAF2157332.1"/>
    </source>
</evidence>
<dbReference type="Proteomes" id="UP000663856">
    <property type="component" value="Unassembled WGS sequence"/>
</dbReference>
<dbReference type="Proteomes" id="UP000663855">
    <property type="component" value="Unassembled WGS sequence"/>
</dbReference>
<protein>
    <submittedName>
        <fullName evidence="5">Uncharacterized protein</fullName>
    </submittedName>
</protein>
<dbReference type="Proteomes" id="UP000663866">
    <property type="component" value="Unassembled WGS sequence"/>
</dbReference>
<dbReference type="Proteomes" id="UP000681967">
    <property type="component" value="Unassembled WGS sequence"/>
</dbReference>
<keyword evidence="1 2" id="KW-0732">Signal</keyword>
<evidence type="ECO:0000313" key="3">
    <source>
        <dbReference type="EMBL" id="CAF1467702.1"/>
    </source>
</evidence>
<keyword evidence="11" id="KW-1185">Reference proteome</keyword>
<dbReference type="InterPro" id="IPR037873">
    <property type="entry name" value="BamE-like"/>
</dbReference>
<evidence type="ECO:0000313" key="7">
    <source>
        <dbReference type="EMBL" id="CAF3805799.1"/>
    </source>
</evidence>
<evidence type="ECO:0000313" key="9">
    <source>
        <dbReference type="EMBL" id="CAF4904625.1"/>
    </source>
</evidence>
<dbReference type="AlphaFoldDB" id="A0A816VUY7"/>
<evidence type="ECO:0000313" key="10">
    <source>
        <dbReference type="Proteomes" id="UP000663856"/>
    </source>
</evidence>
<dbReference type="Proteomes" id="UP000663887">
    <property type="component" value="Unassembled WGS sequence"/>
</dbReference>
<gene>
    <name evidence="9" type="ORF">BYL167_LOCUS52333</name>
    <name evidence="3" type="ORF">CJN711_LOCUS25477</name>
    <name evidence="6" type="ORF">MBJ925_LOCUS32532</name>
    <name evidence="8" type="ORF">OVN521_LOCUS36498</name>
    <name evidence="7" type="ORF">UXM345_LOCUS5083</name>
    <name evidence="5" type="ORF">WKI299_LOCUS25130</name>
    <name evidence="4" type="ORF">XDN619_LOCUS10391</name>
</gene>
<sequence>MQLYLSLLLMVAIAATHGAPCLTKVSITIDKYNALKFNWSIAHVEKALGGSGTRTSESAQEITIQYDGIATGSYATLTFLNGLLYTKAQIGLC</sequence>
<dbReference type="Gene3D" id="3.30.1450.10">
    <property type="match status" value="1"/>
</dbReference>
<dbReference type="EMBL" id="CAJOBG010043447">
    <property type="protein sequence ID" value="CAF4427782.1"/>
    <property type="molecule type" value="Genomic_DNA"/>
</dbReference>
<dbReference type="EMBL" id="CAJNOV010011880">
    <property type="protein sequence ID" value="CAF1467702.1"/>
    <property type="molecule type" value="Genomic_DNA"/>
</dbReference>
<feature type="signal peptide" evidence="2">
    <location>
        <begin position="1"/>
        <end position="18"/>
    </location>
</feature>
<evidence type="ECO:0000313" key="8">
    <source>
        <dbReference type="EMBL" id="CAF4427782.1"/>
    </source>
</evidence>
<dbReference type="Proteomes" id="UP000663824">
    <property type="component" value="Unassembled WGS sequence"/>
</dbReference>